<dbReference type="InterPro" id="IPR015421">
    <property type="entry name" value="PyrdxlP-dep_Trfase_major"/>
</dbReference>
<dbReference type="CDD" id="cd00609">
    <property type="entry name" value="AAT_like"/>
    <property type="match status" value="1"/>
</dbReference>
<dbReference type="InterPro" id="IPR004839">
    <property type="entry name" value="Aminotransferase_I/II_large"/>
</dbReference>
<dbReference type="InterPro" id="IPR015424">
    <property type="entry name" value="PyrdxlP-dep_Trfase"/>
</dbReference>
<evidence type="ECO:0000259" key="4">
    <source>
        <dbReference type="Pfam" id="PF00155"/>
    </source>
</evidence>
<proteinExistence type="predicted"/>
<dbReference type="SUPFAM" id="SSF53383">
    <property type="entry name" value="PLP-dependent transferases"/>
    <property type="match status" value="1"/>
</dbReference>
<protein>
    <submittedName>
        <fullName evidence="5">Aminotransferase</fullName>
    </submittedName>
</protein>
<dbReference type="AlphaFoldDB" id="A0A3B8GS27"/>
<evidence type="ECO:0000313" key="5">
    <source>
        <dbReference type="EMBL" id="BBE36451.1"/>
    </source>
</evidence>
<dbReference type="PANTHER" id="PTHR43643">
    <property type="entry name" value="HISTIDINOL-PHOSPHATE AMINOTRANSFERASE 2"/>
    <property type="match status" value="1"/>
</dbReference>
<name>A0A3B8GS27_9ACTN</name>
<accession>A0A3B8GS27</accession>
<dbReference type="Pfam" id="PF00155">
    <property type="entry name" value="Aminotran_1_2"/>
    <property type="match status" value="1"/>
</dbReference>
<evidence type="ECO:0000256" key="1">
    <source>
        <dbReference type="ARBA" id="ARBA00022576"/>
    </source>
</evidence>
<keyword evidence="2 5" id="KW-0808">Transferase</keyword>
<sequence length="359" mass="38598">MTRATPRLRPIVKYLASRDALHDGWTGGLPVDHRAHLNESPYPPLPSVVATIRGTADQVNRYPDTGNTELAAAIADRLGVPAAHVTVGPGSTALIHQLFLAAVAPRETVVLTDPCADRYAFLTLLSGARPVQVRLDRGRQDLASMLHAVNRRTRVVVVGNPHDPTGTLVAGEHLTELLAALPSDILVVLDETYREFVGTRTTPDGVEAYRLWPNVVAVRSFSAAHGLAGLRVGFALAQPALSTALRSTALPYGTTRLAELAALASLRATAEMSGRIHRLTGERDRLRSVLRAQGWTIPHSQANFLWLPLGTRSVAFARACGDQGIAVRVWEGRGVRVTIGDPESNDLIAYVASRFPPAS</sequence>
<feature type="domain" description="Aminotransferase class I/classII large" evidence="4">
    <location>
        <begin position="38"/>
        <end position="344"/>
    </location>
</feature>
<dbReference type="GO" id="GO:0008483">
    <property type="term" value="F:transaminase activity"/>
    <property type="evidence" value="ECO:0007669"/>
    <property type="project" value="UniProtKB-KW"/>
</dbReference>
<dbReference type="GO" id="GO:0030170">
    <property type="term" value="F:pyridoxal phosphate binding"/>
    <property type="evidence" value="ECO:0007669"/>
    <property type="project" value="InterPro"/>
</dbReference>
<reference evidence="5" key="1">
    <citation type="journal article" date="2018" name="ACS Chem. Biol.">
        <title>Discovery of an Antibacterial Isoindolinone-Containing Tetracyclic Polyketide by Cryptic Gene Activation and Characterization of Its Biosynthetic Gene Cluster.</title>
        <authorList>
            <person name="Thong W.L."/>
            <person name="Shin-ya K."/>
            <person name="Nishiyama M."/>
            <person name="Kuzuyama T."/>
        </authorList>
    </citation>
    <scope>NUCLEOTIDE SEQUENCE</scope>
    <source>
        <strain evidence="5">SoC090715LN-16</strain>
    </source>
</reference>
<evidence type="ECO:0000256" key="2">
    <source>
        <dbReference type="ARBA" id="ARBA00022679"/>
    </source>
</evidence>
<gene>
    <name evidence="5" type="primary">idmB3</name>
</gene>
<dbReference type="Gene3D" id="3.40.640.10">
    <property type="entry name" value="Type I PLP-dependent aspartate aminotransferase-like (Major domain)"/>
    <property type="match status" value="1"/>
</dbReference>
<keyword evidence="3" id="KW-0663">Pyridoxal phosphate</keyword>
<dbReference type="EMBL" id="LC386909">
    <property type="protein sequence ID" value="BBE36451.1"/>
    <property type="molecule type" value="Genomic_DNA"/>
</dbReference>
<evidence type="ECO:0000256" key="3">
    <source>
        <dbReference type="ARBA" id="ARBA00022898"/>
    </source>
</evidence>
<dbReference type="PANTHER" id="PTHR43643:SF3">
    <property type="entry name" value="HISTIDINOL-PHOSPHATE AMINOTRANSFERASE"/>
    <property type="match status" value="1"/>
</dbReference>
<organism evidence="5">
    <name type="scientific">Streptomyces sp. SoC090715LN-16</name>
    <dbReference type="NCBI Taxonomy" id="1898658"/>
    <lineage>
        <taxon>Bacteria</taxon>
        <taxon>Bacillati</taxon>
        <taxon>Actinomycetota</taxon>
        <taxon>Actinomycetes</taxon>
        <taxon>Kitasatosporales</taxon>
        <taxon>Streptomycetaceae</taxon>
        <taxon>Streptomyces</taxon>
    </lineage>
</organism>
<dbReference type="InterPro" id="IPR015422">
    <property type="entry name" value="PyrdxlP-dep_Trfase_small"/>
</dbReference>
<keyword evidence="1 5" id="KW-0032">Aminotransferase</keyword>
<dbReference type="Gene3D" id="3.90.1150.10">
    <property type="entry name" value="Aspartate Aminotransferase, domain 1"/>
    <property type="match status" value="1"/>
</dbReference>
<dbReference type="InterPro" id="IPR050106">
    <property type="entry name" value="HistidinolP_aminotransfase"/>
</dbReference>